<dbReference type="Proteomes" id="UP000184356">
    <property type="component" value="Unassembled WGS sequence"/>
</dbReference>
<organism evidence="2 3">
    <name type="scientific">Aspergillus sydowii CBS 593.65</name>
    <dbReference type="NCBI Taxonomy" id="1036612"/>
    <lineage>
        <taxon>Eukaryota</taxon>
        <taxon>Fungi</taxon>
        <taxon>Dikarya</taxon>
        <taxon>Ascomycota</taxon>
        <taxon>Pezizomycotina</taxon>
        <taxon>Eurotiomycetes</taxon>
        <taxon>Eurotiomycetidae</taxon>
        <taxon>Eurotiales</taxon>
        <taxon>Aspergillaceae</taxon>
        <taxon>Aspergillus</taxon>
        <taxon>Aspergillus subgen. Nidulantes</taxon>
    </lineage>
</organism>
<dbReference type="EMBL" id="KV878582">
    <property type="protein sequence ID" value="OJJ64346.1"/>
    <property type="molecule type" value="Genomic_DNA"/>
</dbReference>
<proteinExistence type="predicted"/>
<reference evidence="3" key="1">
    <citation type="journal article" date="2017" name="Genome Biol.">
        <title>Comparative genomics reveals high biological diversity and specific adaptations in the industrially and medically important fungal genus Aspergillus.</title>
        <authorList>
            <person name="de Vries R.P."/>
            <person name="Riley R."/>
            <person name="Wiebenga A."/>
            <person name="Aguilar-Osorio G."/>
            <person name="Amillis S."/>
            <person name="Uchima C.A."/>
            <person name="Anderluh G."/>
            <person name="Asadollahi M."/>
            <person name="Askin M."/>
            <person name="Barry K."/>
            <person name="Battaglia E."/>
            <person name="Bayram O."/>
            <person name="Benocci T."/>
            <person name="Braus-Stromeyer S.A."/>
            <person name="Caldana C."/>
            <person name="Canovas D."/>
            <person name="Cerqueira G.C."/>
            <person name="Chen F."/>
            <person name="Chen W."/>
            <person name="Choi C."/>
            <person name="Clum A."/>
            <person name="Dos Santos R.A."/>
            <person name="Damasio A.R."/>
            <person name="Diallinas G."/>
            <person name="Emri T."/>
            <person name="Fekete E."/>
            <person name="Flipphi M."/>
            <person name="Freyberg S."/>
            <person name="Gallo A."/>
            <person name="Gournas C."/>
            <person name="Habgood R."/>
            <person name="Hainaut M."/>
            <person name="Harispe M.L."/>
            <person name="Henrissat B."/>
            <person name="Hilden K.S."/>
            <person name="Hope R."/>
            <person name="Hossain A."/>
            <person name="Karabika E."/>
            <person name="Karaffa L."/>
            <person name="Karanyi Z."/>
            <person name="Krasevec N."/>
            <person name="Kuo A."/>
            <person name="Kusch H."/>
            <person name="LaButti K."/>
            <person name="Lagendijk E.L."/>
            <person name="Lapidus A."/>
            <person name="Levasseur A."/>
            <person name="Lindquist E."/>
            <person name="Lipzen A."/>
            <person name="Logrieco A.F."/>
            <person name="MacCabe A."/>
            <person name="Maekelae M.R."/>
            <person name="Malavazi I."/>
            <person name="Melin P."/>
            <person name="Meyer V."/>
            <person name="Mielnichuk N."/>
            <person name="Miskei M."/>
            <person name="Molnar A.P."/>
            <person name="Mule G."/>
            <person name="Ngan C.Y."/>
            <person name="Orejas M."/>
            <person name="Orosz E."/>
            <person name="Ouedraogo J.P."/>
            <person name="Overkamp K.M."/>
            <person name="Park H.-S."/>
            <person name="Perrone G."/>
            <person name="Piumi F."/>
            <person name="Punt P.J."/>
            <person name="Ram A.F."/>
            <person name="Ramon A."/>
            <person name="Rauscher S."/>
            <person name="Record E."/>
            <person name="Riano-Pachon D.M."/>
            <person name="Robert V."/>
            <person name="Roehrig J."/>
            <person name="Ruller R."/>
            <person name="Salamov A."/>
            <person name="Salih N.S."/>
            <person name="Samson R.A."/>
            <person name="Sandor E."/>
            <person name="Sanguinetti M."/>
            <person name="Schuetze T."/>
            <person name="Sepcic K."/>
            <person name="Shelest E."/>
            <person name="Sherlock G."/>
            <person name="Sophianopoulou V."/>
            <person name="Squina F.M."/>
            <person name="Sun H."/>
            <person name="Susca A."/>
            <person name="Todd R.B."/>
            <person name="Tsang A."/>
            <person name="Unkles S.E."/>
            <person name="van de Wiele N."/>
            <person name="van Rossen-Uffink D."/>
            <person name="Oliveira J.V."/>
            <person name="Vesth T.C."/>
            <person name="Visser J."/>
            <person name="Yu J.-H."/>
            <person name="Zhou M."/>
            <person name="Andersen M.R."/>
            <person name="Archer D.B."/>
            <person name="Baker S.E."/>
            <person name="Benoit I."/>
            <person name="Brakhage A.A."/>
            <person name="Braus G.H."/>
            <person name="Fischer R."/>
            <person name="Frisvad J.C."/>
            <person name="Goldman G.H."/>
            <person name="Houbraken J."/>
            <person name="Oakley B."/>
            <person name="Pocsi I."/>
            <person name="Scazzocchio C."/>
            <person name="Seiboth B."/>
            <person name="vanKuyk P.A."/>
            <person name="Wortman J."/>
            <person name="Dyer P.S."/>
            <person name="Grigoriev I.V."/>
        </authorList>
    </citation>
    <scope>NUCLEOTIDE SEQUENCE [LARGE SCALE GENOMIC DNA]</scope>
    <source>
        <strain evidence="3">CBS 593.65</strain>
    </source>
</reference>
<dbReference type="InterPro" id="IPR029056">
    <property type="entry name" value="Ribokinase-like"/>
</dbReference>
<dbReference type="PANTHER" id="PTHR47098:SF1">
    <property type="entry name" value="PFKB FAMILY CARBOHYDRATE KINASE SUPERFAMILY (AFU_ORTHOLOGUE AFUA_4G09500)"/>
    <property type="match status" value="1"/>
</dbReference>
<dbReference type="AlphaFoldDB" id="A0A1L9TY30"/>
<feature type="domain" description="Carbohydrate kinase PfkB" evidence="1">
    <location>
        <begin position="152"/>
        <end position="303"/>
    </location>
</feature>
<evidence type="ECO:0000259" key="1">
    <source>
        <dbReference type="Pfam" id="PF00294"/>
    </source>
</evidence>
<dbReference type="Gene3D" id="3.40.1190.20">
    <property type="match status" value="1"/>
</dbReference>
<evidence type="ECO:0000313" key="3">
    <source>
        <dbReference type="Proteomes" id="UP000184356"/>
    </source>
</evidence>
<dbReference type="GeneID" id="63757107"/>
<dbReference type="PANTHER" id="PTHR47098">
    <property type="entry name" value="PROTEIN MAK32"/>
    <property type="match status" value="1"/>
</dbReference>
<accession>A0A1L9TY30</accession>
<dbReference type="STRING" id="1036612.A0A1L9TY30"/>
<sequence length="351" mass="38249">MTTPSISFVSLGLVVLDEIRLSNEKPLTDVVGGSGAYATLGARLFLPTILSRSLGWLLRIGNDFPESAAQYLTNKWDTTLIIDKETDKPSTRAKGFRYKAPILQVQINSLKGTPFLKSKAYHYLETPQNIINRVSDLLSVRENEVIPGRPLVIWEPAPPSCRAENLQPCLEGARTVDVFSPNHLELTALFGDKPSPPLDKEKIEALALKFLDSGVGPDGKGTSIIRAGEHGCLICARHLSPFWSPPFYRYGPRGEHNSKVVDPTGAGNAFLGAYAIGYLNTGNVIEAACYGSVAAPFALEQVGMPEIGTDISEELWNGESVLSRLQEYRRAIGILGKQPEALQPLPECPHT</sequence>
<keyword evidence="3" id="KW-1185">Reference proteome</keyword>
<dbReference type="Pfam" id="PF00294">
    <property type="entry name" value="PfkB"/>
    <property type="match status" value="1"/>
</dbReference>
<dbReference type="SUPFAM" id="SSF53613">
    <property type="entry name" value="Ribokinase-like"/>
    <property type="match status" value="1"/>
</dbReference>
<name>A0A1L9TY30_9EURO</name>
<dbReference type="VEuPathDB" id="FungiDB:ASPSYDRAFT_140312"/>
<gene>
    <name evidence="2" type="ORF">ASPSYDRAFT_140312</name>
</gene>
<protein>
    <recommendedName>
        <fullName evidence="1">Carbohydrate kinase PfkB domain-containing protein</fullName>
    </recommendedName>
</protein>
<evidence type="ECO:0000313" key="2">
    <source>
        <dbReference type="EMBL" id="OJJ64346.1"/>
    </source>
</evidence>
<dbReference type="OrthoDB" id="497927at2759"/>
<dbReference type="RefSeq" id="XP_040708152.1">
    <property type="nucleotide sequence ID" value="XM_040841034.1"/>
</dbReference>
<dbReference type="InterPro" id="IPR011611">
    <property type="entry name" value="PfkB_dom"/>
</dbReference>